<evidence type="ECO:0000313" key="6">
    <source>
        <dbReference type="Proteomes" id="UP001530377"/>
    </source>
</evidence>
<keyword evidence="2 4" id="KW-0575">Peroxidase</keyword>
<keyword evidence="6" id="KW-1185">Reference proteome</keyword>
<dbReference type="Gene3D" id="3.40.30.10">
    <property type="entry name" value="Glutaredoxin"/>
    <property type="match status" value="1"/>
</dbReference>
<dbReference type="PANTHER" id="PTHR11592">
    <property type="entry name" value="GLUTATHIONE PEROXIDASE"/>
    <property type="match status" value="1"/>
</dbReference>
<dbReference type="PRINTS" id="PR01011">
    <property type="entry name" value="GLUTPROXDASE"/>
</dbReference>
<dbReference type="InterPro" id="IPR000889">
    <property type="entry name" value="Glutathione_peroxidase"/>
</dbReference>
<dbReference type="EMBL" id="JALLPB020000111">
    <property type="protein sequence ID" value="KAL3817291.1"/>
    <property type="molecule type" value="Genomic_DNA"/>
</dbReference>
<dbReference type="SUPFAM" id="SSF52833">
    <property type="entry name" value="Thioredoxin-like"/>
    <property type="match status" value="1"/>
</dbReference>
<dbReference type="Proteomes" id="UP001530377">
    <property type="component" value="Unassembled WGS sequence"/>
</dbReference>
<evidence type="ECO:0000256" key="4">
    <source>
        <dbReference type="RuleBase" id="RU000499"/>
    </source>
</evidence>
<dbReference type="PROSITE" id="PS51355">
    <property type="entry name" value="GLUTATHIONE_PEROXID_3"/>
    <property type="match status" value="1"/>
</dbReference>
<organism evidence="5 6">
    <name type="scientific">Cyclostephanos tholiformis</name>
    <dbReference type="NCBI Taxonomy" id="382380"/>
    <lineage>
        <taxon>Eukaryota</taxon>
        <taxon>Sar</taxon>
        <taxon>Stramenopiles</taxon>
        <taxon>Ochrophyta</taxon>
        <taxon>Bacillariophyta</taxon>
        <taxon>Coscinodiscophyceae</taxon>
        <taxon>Thalassiosirophycidae</taxon>
        <taxon>Stephanodiscales</taxon>
        <taxon>Stephanodiscaceae</taxon>
        <taxon>Cyclostephanos</taxon>
    </lineage>
</organism>
<dbReference type="Pfam" id="PF00255">
    <property type="entry name" value="GSHPx"/>
    <property type="match status" value="1"/>
</dbReference>
<dbReference type="AlphaFoldDB" id="A0ABD3RYM6"/>
<dbReference type="CDD" id="cd00340">
    <property type="entry name" value="GSH_Peroxidase"/>
    <property type="match status" value="1"/>
</dbReference>
<keyword evidence="3 4" id="KW-0560">Oxidoreductase</keyword>
<dbReference type="GO" id="GO:0004601">
    <property type="term" value="F:peroxidase activity"/>
    <property type="evidence" value="ECO:0007669"/>
    <property type="project" value="UniProtKB-KW"/>
</dbReference>
<dbReference type="PANTHER" id="PTHR11592:SF132">
    <property type="entry name" value="GLUTATHIONE PEROXIDASE 7, CHLOROPLASTIC-RELATED"/>
    <property type="match status" value="1"/>
</dbReference>
<gene>
    <name evidence="5" type="ORF">ACHAXA_003212</name>
</gene>
<comment type="caution">
    <text evidence="5">The sequence shown here is derived from an EMBL/GenBank/DDBJ whole genome shotgun (WGS) entry which is preliminary data.</text>
</comment>
<proteinExistence type="inferred from homology"/>
<evidence type="ECO:0000256" key="1">
    <source>
        <dbReference type="ARBA" id="ARBA00006926"/>
    </source>
</evidence>
<accession>A0ABD3RYM6</accession>
<dbReference type="InterPro" id="IPR029760">
    <property type="entry name" value="GPX_CS"/>
</dbReference>
<dbReference type="InterPro" id="IPR036249">
    <property type="entry name" value="Thioredoxin-like_sf"/>
</dbReference>
<sequence length="190" mass="21186">MLEHCPVACGRQVELDRAMAEEIEKKIGHINSFFELEAHNIDKEPVKFDQFQGKVTVITNVASYCGYTESHYNGLIKLYDQFKASAAINILAFPCNQFGGQEPEECPTIKSFAMKKGVEFTMMDKVDVNGVGAHPVYHYLKKVAGPPKITWNFATYYIVSPSGSVQSLSGVEPLELVPYILKAMNAEDEL</sequence>
<protein>
    <recommendedName>
        <fullName evidence="4">Glutathione peroxidase</fullName>
    </recommendedName>
</protein>
<evidence type="ECO:0000256" key="2">
    <source>
        <dbReference type="ARBA" id="ARBA00022559"/>
    </source>
</evidence>
<reference evidence="5 6" key="1">
    <citation type="submission" date="2024-10" db="EMBL/GenBank/DDBJ databases">
        <title>Updated reference genomes for cyclostephanoid diatoms.</title>
        <authorList>
            <person name="Roberts W.R."/>
            <person name="Alverson A.J."/>
        </authorList>
    </citation>
    <scope>NUCLEOTIDE SEQUENCE [LARGE SCALE GENOMIC DNA]</scope>
    <source>
        <strain evidence="5 6">AJA228-03</strain>
    </source>
</reference>
<evidence type="ECO:0000256" key="3">
    <source>
        <dbReference type="ARBA" id="ARBA00023002"/>
    </source>
</evidence>
<dbReference type="PROSITE" id="PS00763">
    <property type="entry name" value="GLUTATHIONE_PEROXID_2"/>
    <property type="match status" value="1"/>
</dbReference>
<name>A0ABD3RYM6_9STRA</name>
<comment type="similarity">
    <text evidence="1 4">Belongs to the glutathione peroxidase family.</text>
</comment>
<evidence type="ECO:0000313" key="5">
    <source>
        <dbReference type="EMBL" id="KAL3817291.1"/>
    </source>
</evidence>